<name>A0ABS8A957_9BACT</name>
<proteinExistence type="predicted"/>
<comment type="caution">
    <text evidence="2">The sequence shown here is derived from an EMBL/GenBank/DDBJ whole genome shotgun (WGS) entry which is preliminary data.</text>
</comment>
<protein>
    <submittedName>
        <fullName evidence="2">Uncharacterized protein</fullName>
    </submittedName>
</protein>
<sequence length="538" mass="60031">MSFFQCVWCPAVLGSTLSGVLLLSSCSAPAAPSVGAPPVVSPDSTVRVAAGTQYLRGPIHRFFWGKHYRQLWATPVEAPVFNLRTAVPGGLTPVREGGSFQTKNLRLLDRNGGQYVLRSVDKDATKALPEGLRDGPIGRLMKDQTSVINPYGAYIVAPLAQAAGVYHTNPRLVYVADDPAMGEFRQSFANALYLFEERPEGDQRGVSSFGRSARVESSRKVFTTLMYNPQHRIDARWYLRARLFDMWLGDWSRREDQWRWASFPAAGGATVYRAIPRDRDHAFFKFDDGLLTHVIGWVKSNYQSFHQKIRLGDVEGLNRAARPMDKSLLVYLTAQDFEQVADSMQRSLSDKVIRDALALWPKEVYAQAGGEFDENLRGRRNQLKAVAAKFYELLAREIEIPGTDQPERFVIEPNGAGKVRISQYSLHAGRPDSLTGQRVFSYEQTRSIKVFGLGGNDVFELRGLPDHRFEIGIYDGAGQDVVHVTITPEDADKPANVMIYNSGDGNTITAPKPVKVEAYVPAATEFDAAGWLLRHRLF</sequence>
<keyword evidence="3" id="KW-1185">Reference proteome</keyword>
<evidence type="ECO:0000313" key="2">
    <source>
        <dbReference type="EMBL" id="MCB2376930.1"/>
    </source>
</evidence>
<organism evidence="2 3">
    <name type="scientific">Hymenobacter nitidus</name>
    <dbReference type="NCBI Taxonomy" id="2880929"/>
    <lineage>
        <taxon>Bacteria</taxon>
        <taxon>Pseudomonadati</taxon>
        <taxon>Bacteroidota</taxon>
        <taxon>Cytophagia</taxon>
        <taxon>Cytophagales</taxon>
        <taxon>Hymenobacteraceae</taxon>
        <taxon>Hymenobacter</taxon>
    </lineage>
</organism>
<accession>A0ABS8A957</accession>
<dbReference type="EMBL" id="JAJADQ010000002">
    <property type="protein sequence ID" value="MCB2376930.1"/>
    <property type="molecule type" value="Genomic_DNA"/>
</dbReference>
<feature type="chain" id="PRO_5047173901" evidence="1">
    <location>
        <begin position="31"/>
        <end position="538"/>
    </location>
</feature>
<dbReference type="RefSeq" id="WP_226183294.1">
    <property type="nucleotide sequence ID" value="NZ_JAJADQ010000002.1"/>
</dbReference>
<evidence type="ECO:0000313" key="3">
    <source>
        <dbReference type="Proteomes" id="UP001165297"/>
    </source>
</evidence>
<feature type="signal peptide" evidence="1">
    <location>
        <begin position="1"/>
        <end position="30"/>
    </location>
</feature>
<dbReference type="Proteomes" id="UP001165297">
    <property type="component" value="Unassembled WGS sequence"/>
</dbReference>
<keyword evidence="1" id="KW-0732">Signal</keyword>
<gene>
    <name evidence="2" type="ORF">LGH70_05015</name>
</gene>
<reference evidence="2" key="1">
    <citation type="submission" date="2021-10" db="EMBL/GenBank/DDBJ databases">
        <authorList>
            <person name="Dean J.D."/>
            <person name="Kim M.K."/>
            <person name="Newey C.N."/>
            <person name="Stoker T.S."/>
            <person name="Thompson D.W."/>
            <person name="Grose J.H."/>
        </authorList>
    </citation>
    <scope>NUCLEOTIDE SEQUENCE</scope>
    <source>
        <strain evidence="2">BT635</strain>
    </source>
</reference>
<evidence type="ECO:0000256" key="1">
    <source>
        <dbReference type="SAM" id="SignalP"/>
    </source>
</evidence>